<evidence type="ECO:0000313" key="1">
    <source>
        <dbReference type="EMBL" id="EGC33307.1"/>
    </source>
</evidence>
<dbReference type="InParanoid" id="F0ZRX7"/>
<organism evidence="1 2">
    <name type="scientific">Dictyostelium purpureum</name>
    <name type="common">Slime mold</name>
    <dbReference type="NCBI Taxonomy" id="5786"/>
    <lineage>
        <taxon>Eukaryota</taxon>
        <taxon>Amoebozoa</taxon>
        <taxon>Evosea</taxon>
        <taxon>Eumycetozoa</taxon>
        <taxon>Dictyostelia</taxon>
        <taxon>Dictyosteliales</taxon>
        <taxon>Dictyosteliaceae</taxon>
        <taxon>Dictyostelium</taxon>
    </lineage>
</organism>
<dbReference type="VEuPathDB" id="AmoebaDB:DICPUDRAFT_154663"/>
<protein>
    <submittedName>
        <fullName evidence="1">Uncharacterized protein</fullName>
    </submittedName>
</protein>
<dbReference type="GeneID" id="10504519"/>
<dbReference type="EMBL" id="GL871148">
    <property type="protein sequence ID" value="EGC33307.1"/>
    <property type="molecule type" value="Genomic_DNA"/>
</dbReference>
<evidence type="ECO:0000313" key="2">
    <source>
        <dbReference type="Proteomes" id="UP000001064"/>
    </source>
</evidence>
<dbReference type="RefSeq" id="XP_003290163.1">
    <property type="nucleotide sequence ID" value="XM_003290115.1"/>
</dbReference>
<keyword evidence="2" id="KW-1185">Reference proteome</keyword>
<dbReference type="KEGG" id="dpp:DICPUDRAFT_154663"/>
<reference evidence="2" key="1">
    <citation type="journal article" date="2011" name="Genome Biol.">
        <title>Comparative genomics of the social amoebae Dictyostelium discoideum and Dictyostelium purpureum.</title>
        <authorList>
            <consortium name="US DOE Joint Genome Institute (JGI-PGF)"/>
            <person name="Sucgang R."/>
            <person name="Kuo A."/>
            <person name="Tian X."/>
            <person name="Salerno W."/>
            <person name="Parikh A."/>
            <person name="Feasley C.L."/>
            <person name="Dalin E."/>
            <person name="Tu H."/>
            <person name="Huang E."/>
            <person name="Barry K."/>
            <person name="Lindquist E."/>
            <person name="Shapiro H."/>
            <person name="Bruce D."/>
            <person name="Schmutz J."/>
            <person name="Salamov A."/>
            <person name="Fey P."/>
            <person name="Gaudet P."/>
            <person name="Anjard C."/>
            <person name="Babu M.M."/>
            <person name="Basu S."/>
            <person name="Bushmanova Y."/>
            <person name="van der Wel H."/>
            <person name="Katoh-Kurasawa M."/>
            <person name="Dinh C."/>
            <person name="Coutinho P.M."/>
            <person name="Saito T."/>
            <person name="Elias M."/>
            <person name="Schaap P."/>
            <person name="Kay R.R."/>
            <person name="Henrissat B."/>
            <person name="Eichinger L."/>
            <person name="Rivero F."/>
            <person name="Putnam N.H."/>
            <person name="West C.M."/>
            <person name="Loomis W.F."/>
            <person name="Chisholm R.L."/>
            <person name="Shaulsky G."/>
            <person name="Strassmann J.E."/>
            <person name="Queller D.C."/>
            <person name="Kuspa A."/>
            <person name="Grigoriev I.V."/>
        </authorList>
    </citation>
    <scope>NUCLEOTIDE SEQUENCE [LARGE SCALE GENOMIC DNA]</scope>
    <source>
        <strain evidence="2">QSDP1</strain>
    </source>
</reference>
<sequence length="77" mass="8723">MIIGNLELHTYQATVSVQSCVENVGNFKASSLYRQTEGYLWEISTVTLESSDQNFIMIENICIPIAFNSLIVKDLDY</sequence>
<dbReference type="OrthoDB" id="24042at2759"/>
<dbReference type="AlphaFoldDB" id="F0ZRX7"/>
<proteinExistence type="predicted"/>
<name>F0ZRX7_DICPU</name>
<dbReference type="Proteomes" id="UP000001064">
    <property type="component" value="Unassembled WGS sequence"/>
</dbReference>
<gene>
    <name evidence="1" type="ORF">DICPUDRAFT_154663</name>
</gene>
<accession>F0ZRX7</accession>